<evidence type="ECO:0000313" key="5">
    <source>
        <dbReference type="EMBL" id="SEW03687.1"/>
    </source>
</evidence>
<dbReference type="Gene3D" id="1.10.10.10">
    <property type="entry name" value="Winged helix-like DNA-binding domain superfamily/Winged helix DNA-binding domain"/>
    <property type="match status" value="1"/>
</dbReference>
<gene>
    <name evidence="5" type="ORF">SAMN05216290_1381</name>
</gene>
<dbReference type="PRINTS" id="PR00038">
    <property type="entry name" value="HTHLUXR"/>
</dbReference>
<dbReference type="PANTHER" id="PTHR44688">
    <property type="entry name" value="DNA-BINDING TRANSCRIPTIONAL ACTIVATOR DEVR_DOSR"/>
    <property type="match status" value="1"/>
</dbReference>
<dbReference type="EMBL" id="FOIR01000001">
    <property type="protein sequence ID" value="SEW03687.1"/>
    <property type="molecule type" value="Genomic_DNA"/>
</dbReference>
<dbReference type="SMART" id="SM00421">
    <property type="entry name" value="HTH_LUXR"/>
    <property type="match status" value="1"/>
</dbReference>
<dbReference type="STRING" id="1267423.SAMN05216290_1381"/>
<dbReference type="InterPro" id="IPR016032">
    <property type="entry name" value="Sig_transdc_resp-reg_C-effctor"/>
</dbReference>
<dbReference type="InterPro" id="IPR036388">
    <property type="entry name" value="WH-like_DNA-bd_sf"/>
</dbReference>
<proteinExistence type="predicted"/>
<dbReference type="InterPro" id="IPR000792">
    <property type="entry name" value="Tscrpt_reg_LuxR_C"/>
</dbReference>
<accession>A0A1I0NQA4</accession>
<dbReference type="SUPFAM" id="SSF46894">
    <property type="entry name" value="C-terminal effector domain of the bipartite response regulators"/>
    <property type="match status" value="1"/>
</dbReference>
<keyword evidence="1" id="KW-0805">Transcription regulation</keyword>
<name>A0A1I0NQA4_9BACT</name>
<keyword evidence="2" id="KW-0238">DNA-binding</keyword>
<feature type="domain" description="HTH luxR-type" evidence="4">
    <location>
        <begin position="16"/>
        <end position="73"/>
    </location>
</feature>
<dbReference type="RefSeq" id="WP_090257767.1">
    <property type="nucleotide sequence ID" value="NZ_FOIR01000001.1"/>
</dbReference>
<evidence type="ECO:0000313" key="6">
    <source>
        <dbReference type="Proteomes" id="UP000199437"/>
    </source>
</evidence>
<keyword evidence="3" id="KW-0804">Transcription</keyword>
<dbReference type="Proteomes" id="UP000199437">
    <property type="component" value="Unassembled WGS sequence"/>
</dbReference>
<organism evidence="5 6">
    <name type="scientific">Roseivirga pacifica</name>
    <dbReference type="NCBI Taxonomy" id="1267423"/>
    <lineage>
        <taxon>Bacteria</taxon>
        <taxon>Pseudomonadati</taxon>
        <taxon>Bacteroidota</taxon>
        <taxon>Cytophagia</taxon>
        <taxon>Cytophagales</taxon>
        <taxon>Roseivirgaceae</taxon>
        <taxon>Roseivirga</taxon>
    </lineage>
</organism>
<evidence type="ECO:0000256" key="2">
    <source>
        <dbReference type="ARBA" id="ARBA00023125"/>
    </source>
</evidence>
<dbReference type="OrthoDB" id="965844at2"/>
<dbReference type="PANTHER" id="PTHR44688:SF16">
    <property type="entry name" value="DNA-BINDING TRANSCRIPTIONAL ACTIVATOR DEVR_DOSR"/>
    <property type="match status" value="1"/>
</dbReference>
<dbReference type="AlphaFoldDB" id="A0A1I0NQA4"/>
<keyword evidence="6" id="KW-1185">Reference proteome</keyword>
<evidence type="ECO:0000259" key="4">
    <source>
        <dbReference type="SMART" id="SM00421"/>
    </source>
</evidence>
<protein>
    <submittedName>
        <fullName evidence="5">Regulatory protein, luxR family</fullName>
    </submittedName>
</protein>
<dbReference type="GeneID" id="99986107"/>
<reference evidence="6" key="1">
    <citation type="submission" date="2016-10" db="EMBL/GenBank/DDBJ databases">
        <authorList>
            <person name="Varghese N."/>
            <person name="Submissions S."/>
        </authorList>
    </citation>
    <scope>NUCLEOTIDE SEQUENCE [LARGE SCALE GENOMIC DNA]</scope>
    <source>
        <strain evidence="6">CGMCC 1.12402</strain>
    </source>
</reference>
<evidence type="ECO:0000256" key="1">
    <source>
        <dbReference type="ARBA" id="ARBA00023015"/>
    </source>
</evidence>
<sequence length="78" mass="8987">MKTYKTRTTINKNLIEDMLSARELEILMCMACGHSRAAIAEQLSISVLTYDEHRKNIRNKLGLQSNADWARALMPFMK</sequence>
<evidence type="ECO:0000256" key="3">
    <source>
        <dbReference type="ARBA" id="ARBA00023163"/>
    </source>
</evidence>
<dbReference type="Pfam" id="PF00196">
    <property type="entry name" value="GerE"/>
    <property type="match status" value="1"/>
</dbReference>
<dbReference type="GO" id="GO:0006355">
    <property type="term" value="P:regulation of DNA-templated transcription"/>
    <property type="evidence" value="ECO:0007669"/>
    <property type="project" value="InterPro"/>
</dbReference>
<dbReference type="GO" id="GO:0003677">
    <property type="term" value="F:DNA binding"/>
    <property type="evidence" value="ECO:0007669"/>
    <property type="project" value="UniProtKB-KW"/>
</dbReference>